<dbReference type="InterPro" id="IPR029044">
    <property type="entry name" value="Nucleotide-diphossugar_trans"/>
</dbReference>
<reference evidence="5 6" key="1">
    <citation type="submission" date="2019-06" db="EMBL/GenBank/DDBJ databases">
        <title>Sequencing the genomes of 1000 actinobacteria strains.</title>
        <authorList>
            <person name="Klenk H.-P."/>
        </authorList>
    </citation>
    <scope>NUCLEOTIDE SEQUENCE [LARGE SCALE GENOMIC DNA]</scope>
    <source>
        <strain evidence="5 6">DSM 20427</strain>
    </source>
</reference>
<gene>
    <name evidence="5" type="ORF">FHX68_2095</name>
</gene>
<dbReference type="EMBL" id="VFPS01000003">
    <property type="protein sequence ID" value="TQM98071.1"/>
    <property type="molecule type" value="Genomic_DNA"/>
</dbReference>
<evidence type="ECO:0000256" key="3">
    <source>
        <dbReference type="ARBA" id="ARBA00022679"/>
    </source>
</evidence>
<evidence type="ECO:0000313" key="5">
    <source>
        <dbReference type="EMBL" id="TQM98071.1"/>
    </source>
</evidence>
<dbReference type="CDD" id="cd00761">
    <property type="entry name" value="Glyco_tranf_GTA_type"/>
    <property type="match status" value="1"/>
</dbReference>
<dbReference type="PANTHER" id="PTHR43685">
    <property type="entry name" value="GLYCOSYLTRANSFERASE"/>
    <property type="match status" value="1"/>
</dbReference>
<name>A0A543KSP5_9MICO</name>
<dbReference type="Gene3D" id="3.90.550.10">
    <property type="entry name" value="Spore Coat Polysaccharide Biosynthesis Protein SpsA, Chain A"/>
    <property type="match status" value="1"/>
</dbReference>
<dbReference type="Pfam" id="PF00535">
    <property type="entry name" value="Glycos_transf_2"/>
    <property type="match status" value="1"/>
</dbReference>
<keyword evidence="2" id="KW-0328">Glycosyltransferase</keyword>
<sequence length="328" mass="36133">MTENSSTAPIGAGQDGGRPRVVMPVHNAATYVREAITSVLDDLPAGGELVIVDDGSTDGSGEFARAYALRDARVTVIRHDSPVGVSRALNAGIKHAGCPDFVAVAEHDDVVVRGGFSAHVDALRADAGLGAVSGEGRYLGPSGRVAGRVAVGPSSRREFEELREAGREILIPHPAITYRRDAVVDSGLYDAAFDAAQDLELINRMVYEHGWEVRLLPGPHVLYRIHGSSMSFSHIEGQRMMTRYMVYRNAAQLAGEPFTDYQQWRRDNVPDRRTRWRWYRKDTGALKFRQAGLAWLNRRPFALVGNLAAASVLHPKWVLMKLRVVRGR</sequence>
<evidence type="ECO:0000313" key="6">
    <source>
        <dbReference type="Proteomes" id="UP000319804"/>
    </source>
</evidence>
<keyword evidence="3 5" id="KW-0808">Transferase</keyword>
<dbReference type="InterPro" id="IPR001173">
    <property type="entry name" value="Glyco_trans_2-like"/>
</dbReference>
<proteinExistence type="inferred from homology"/>
<dbReference type="SUPFAM" id="SSF53448">
    <property type="entry name" value="Nucleotide-diphospho-sugar transferases"/>
    <property type="match status" value="1"/>
</dbReference>
<dbReference type="Proteomes" id="UP000319804">
    <property type="component" value="Unassembled WGS sequence"/>
</dbReference>
<evidence type="ECO:0000259" key="4">
    <source>
        <dbReference type="Pfam" id="PF00535"/>
    </source>
</evidence>
<comment type="caution">
    <text evidence="5">The sequence shown here is derived from an EMBL/GenBank/DDBJ whole genome shotgun (WGS) entry which is preliminary data.</text>
</comment>
<dbReference type="PANTHER" id="PTHR43685:SF5">
    <property type="entry name" value="GLYCOSYLTRANSFERASE EPSE-RELATED"/>
    <property type="match status" value="1"/>
</dbReference>
<comment type="similarity">
    <text evidence="1">Belongs to the glycosyltransferase 2 family.</text>
</comment>
<feature type="domain" description="Glycosyltransferase 2-like" evidence="4">
    <location>
        <begin position="21"/>
        <end position="128"/>
    </location>
</feature>
<dbReference type="AlphaFoldDB" id="A0A543KSP5"/>
<protein>
    <submittedName>
        <fullName evidence="5">Glycosyl transferase family 2</fullName>
    </submittedName>
</protein>
<dbReference type="GO" id="GO:0016757">
    <property type="term" value="F:glycosyltransferase activity"/>
    <property type="evidence" value="ECO:0007669"/>
    <property type="project" value="UniProtKB-KW"/>
</dbReference>
<dbReference type="InterPro" id="IPR050834">
    <property type="entry name" value="Glycosyltransf_2"/>
</dbReference>
<keyword evidence="6" id="KW-1185">Reference proteome</keyword>
<evidence type="ECO:0000256" key="2">
    <source>
        <dbReference type="ARBA" id="ARBA00022676"/>
    </source>
</evidence>
<dbReference type="RefSeq" id="WP_170214262.1">
    <property type="nucleotide sequence ID" value="NZ_BJNA01000042.1"/>
</dbReference>
<organism evidence="5 6">
    <name type="scientific">Microbacterium lacticum</name>
    <dbReference type="NCBI Taxonomy" id="33885"/>
    <lineage>
        <taxon>Bacteria</taxon>
        <taxon>Bacillati</taxon>
        <taxon>Actinomycetota</taxon>
        <taxon>Actinomycetes</taxon>
        <taxon>Micrococcales</taxon>
        <taxon>Microbacteriaceae</taxon>
        <taxon>Microbacterium</taxon>
    </lineage>
</organism>
<accession>A0A543KSP5</accession>
<evidence type="ECO:0000256" key="1">
    <source>
        <dbReference type="ARBA" id="ARBA00006739"/>
    </source>
</evidence>